<organism evidence="1 2">
    <name type="scientific">Pseudomonas syringae pv. theae</name>
    <dbReference type="NCBI Taxonomy" id="103985"/>
    <lineage>
        <taxon>Bacteria</taxon>
        <taxon>Pseudomonadati</taxon>
        <taxon>Pseudomonadota</taxon>
        <taxon>Gammaproteobacteria</taxon>
        <taxon>Pseudomonadales</taxon>
        <taxon>Pseudomonadaceae</taxon>
        <taxon>Pseudomonas</taxon>
        <taxon>Pseudomonas syringae</taxon>
    </lineage>
</organism>
<sequence length="72" mass="7920">MNDLRSLQDTAPELAELASTIALAFNASAVENPHMSRLIIEPTCRILARQPGSQEAMIQHLETFGELNCPSR</sequence>
<name>A0A0Q0E6B1_PSESX</name>
<evidence type="ECO:0000313" key="2">
    <source>
        <dbReference type="Proteomes" id="UP000282636"/>
    </source>
</evidence>
<proteinExistence type="predicted"/>
<protein>
    <submittedName>
        <fullName evidence="1">Uncharacterized protein</fullName>
    </submittedName>
</protein>
<evidence type="ECO:0000313" key="1">
    <source>
        <dbReference type="EMBL" id="RMT59307.1"/>
    </source>
</evidence>
<dbReference type="EMBL" id="RBTL01000326">
    <property type="protein sequence ID" value="RMT59307.1"/>
    <property type="molecule type" value="Genomic_DNA"/>
</dbReference>
<reference evidence="1 2" key="1">
    <citation type="submission" date="2018-08" db="EMBL/GenBank/DDBJ databases">
        <title>Recombination of ecologically and evolutionarily significant loci maintains genetic cohesion in the Pseudomonas syringae species complex.</title>
        <authorList>
            <person name="Dillon M."/>
            <person name="Thakur S."/>
            <person name="Almeida R.N.D."/>
            <person name="Weir B.S."/>
            <person name="Guttman D.S."/>
        </authorList>
    </citation>
    <scope>NUCLEOTIDE SEQUENCE [LARGE SCALE GENOMIC DNA]</scope>
    <source>
        <strain evidence="1 2">ICMP 3934</strain>
    </source>
</reference>
<accession>A0A0Q0E6B1</accession>
<dbReference type="Proteomes" id="UP000282636">
    <property type="component" value="Unassembled WGS sequence"/>
</dbReference>
<gene>
    <name evidence="1" type="ORF">ALP44_00463</name>
</gene>
<comment type="caution">
    <text evidence="1">The sequence shown here is derived from an EMBL/GenBank/DDBJ whole genome shotgun (WGS) entry which is preliminary data.</text>
</comment>
<dbReference type="AlphaFoldDB" id="A0A0Q0E6B1"/>